<dbReference type="Gene3D" id="3.10.129.110">
    <property type="entry name" value="Polyketide synthase dehydratase"/>
    <property type="match status" value="1"/>
</dbReference>
<feature type="domain" description="PKS/mFAS DH" evidence="7">
    <location>
        <begin position="702"/>
        <end position="765"/>
    </location>
</feature>
<evidence type="ECO:0000313" key="8">
    <source>
        <dbReference type="EMBL" id="OOK81664.1"/>
    </source>
</evidence>
<dbReference type="Proteomes" id="UP000189229">
    <property type="component" value="Unassembled WGS sequence"/>
</dbReference>
<evidence type="ECO:0000256" key="3">
    <source>
        <dbReference type="ARBA" id="ARBA00022679"/>
    </source>
</evidence>
<dbReference type="FunFam" id="3.40.366.10:FF:000002">
    <property type="entry name" value="Probable polyketide synthase 2"/>
    <property type="match status" value="1"/>
</dbReference>
<reference evidence="8 9" key="1">
    <citation type="submission" date="2017-02" db="EMBL/GenBank/DDBJ databases">
        <title>Complete genome sequences of Mycobacterium kansasii strains isolated from rhesus macaques.</title>
        <authorList>
            <person name="Panda A."/>
            <person name="Nagaraj S."/>
            <person name="Zhao X."/>
            <person name="Tettelin H."/>
            <person name="Detolla L.J."/>
        </authorList>
    </citation>
    <scope>NUCLEOTIDE SEQUENCE [LARGE SCALE GENOMIC DNA]</scope>
    <source>
        <strain evidence="8 9">11-3813</strain>
    </source>
</reference>
<dbReference type="EMBL" id="MVBM01000001">
    <property type="protein sequence ID" value="OOK81664.1"/>
    <property type="molecule type" value="Genomic_DNA"/>
</dbReference>
<dbReference type="InterPro" id="IPR014031">
    <property type="entry name" value="Ketoacyl_synth_C"/>
</dbReference>
<feature type="domain" description="Ketosynthase family 3 (KS3)" evidence="6">
    <location>
        <begin position="1"/>
        <end position="227"/>
    </location>
</feature>
<dbReference type="CDD" id="cd00833">
    <property type="entry name" value="PKS"/>
    <property type="match status" value="1"/>
</dbReference>
<dbReference type="SUPFAM" id="SSF55048">
    <property type="entry name" value="Probable ACP-binding domain of malonyl-CoA ACP transacylase"/>
    <property type="match status" value="1"/>
</dbReference>
<dbReference type="InterPro" id="IPR016036">
    <property type="entry name" value="Malonyl_transacylase_ACP-bd"/>
</dbReference>
<evidence type="ECO:0000256" key="1">
    <source>
        <dbReference type="ARBA" id="ARBA00022450"/>
    </source>
</evidence>
<dbReference type="Pfam" id="PF02801">
    <property type="entry name" value="Ketoacyl-synt_C"/>
    <property type="match status" value="1"/>
</dbReference>
<comment type="caution">
    <text evidence="8">The sequence shown here is derived from an EMBL/GenBank/DDBJ whole genome shotgun (WGS) entry which is preliminary data.</text>
</comment>
<comment type="caution">
    <text evidence="5">Lacks conserved residue(s) required for the propagation of feature annotation.</text>
</comment>
<evidence type="ECO:0000256" key="2">
    <source>
        <dbReference type="ARBA" id="ARBA00022553"/>
    </source>
</evidence>
<dbReference type="AlphaFoldDB" id="A0A1V3XQY9"/>
<dbReference type="SUPFAM" id="SSF53901">
    <property type="entry name" value="Thiolase-like"/>
    <property type="match status" value="1"/>
</dbReference>
<dbReference type="Pfam" id="PF21089">
    <property type="entry name" value="PKS_DH_N"/>
    <property type="match status" value="1"/>
</dbReference>
<dbReference type="Pfam" id="PF00698">
    <property type="entry name" value="Acyl_transf_1"/>
    <property type="match status" value="1"/>
</dbReference>
<dbReference type="PANTHER" id="PTHR43775:SF51">
    <property type="entry name" value="INACTIVE PHENOLPHTHIOCEROL SYNTHESIS POLYKETIDE SYNTHASE TYPE I PKS1-RELATED"/>
    <property type="match status" value="1"/>
</dbReference>
<dbReference type="InterPro" id="IPR042104">
    <property type="entry name" value="PKS_dehydratase_sf"/>
</dbReference>
<dbReference type="Pfam" id="PF16197">
    <property type="entry name" value="KAsynt_C_assoc"/>
    <property type="match status" value="1"/>
</dbReference>
<dbReference type="Gene3D" id="3.40.366.10">
    <property type="entry name" value="Malonyl-Coenzyme A Acyl Carrier Protein, domain 2"/>
    <property type="match status" value="1"/>
</dbReference>
<protein>
    <submittedName>
        <fullName evidence="8">Beta-ketoacyl synthase, C-terminal domain protein</fullName>
    </submittedName>
</protein>
<dbReference type="Gene3D" id="3.40.47.10">
    <property type="match status" value="1"/>
</dbReference>
<dbReference type="Pfam" id="PF00109">
    <property type="entry name" value="ketoacyl-synt"/>
    <property type="match status" value="1"/>
</dbReference>
<dbReference type="InterPro" id="IPR014030">
    <property type="entry name" value="Ketoacyl_synth_N"/>
</dbReference>
<keyword evidence="3" id="KW-0808">Transferase</keyword>
<dbReference type="GO" id="GO:0006633">
    <property type="term" value="P:fatty acid biosynthetic process"/>
    <property type="evidence" value="ECO:0007669"/>
    <property type="project" value="TreeGrafter"/>
</dbReference>
<evidence type="ECO:0000259" key="7">
    <source>
        <dbReference type="PROSITE" id="PS52019"/>
    </source>
</evidence>
<evidence type="ECO:0000256" key="5">
    <source>
        <dbReference type="PROSITE-ProRule" id="PRU01363"/>
    </source>
</evidence>
<dbReference type="Gene3D" id="3.30.70.3290">
    <property type="match status" value="1"/>
</dbReference>
<dbReference type="InterPro" id="IPR014043">
    <property type="entry name" value="Acyl_transferase_dom"/>
</dbReference>
<evidence type="ECO:0000259" key="6">
    <source>
        <dbReference type="PROSITE" id="PS52004"/>
    </source>
</evidence>
<dbReference type="InterPro" id="IPR050091">
    <property type="entry name" value="PKS_NRPS_Biosynth_Enz"/>
</dbReference>
<dbReference type="InterPro" id="IPR032821">
    <property type="entry name" value="PKS_assoc"/>
</dbReference>
<evidence type="ECO:0000256" key="4">
    <source>
        <dbReference type="ARBA" id="ARBA00023315"/>
    </source>
</evidence>
<dbReference type="InterPro" id="IPR016039">
    <property type="entry name" value="Thiolase-like"/>
</dbReference>
<dbReference type="InterPro" id="IPR020841">
    <property type="entry name" value="PKS_Beta-ketoAc_synthase_dom"/>
</dbReference>
<dbReference type="InterPro" id="IPR049900">
    <property type="entry name" value="PKS_mFAS_DH"/>
</dbReference>
<sequence>MTVMGLPSIFVGFSRQRGLAADGRCKAFAAAADGTGWGEGAGVVVLERLSDALRLGHSVLAVVRGSAINQDGASNGLTAPNGLAQQRVIRAALGSAGLTAADVDVVEAHGTATTLGDPIEANALLATYGQGRPEERPLWVGSIKSNMGHTQAAAGVAGVIKMVQAMRHGLMPATLHVDAPSPRVDWESGAVSVLTEARDWPVDGRPRRAGVSSFGISGTNAHVILEQASAPAPVATDQTAGGEKRLSVVPWVVSARSAEALTAQASRLAAHVQADPGLEPLDVGCTLAGRSVFEHRAVVVGADREALITGLTSVADGDPGAGVAVGQAGPVGKTVVVFPGQGSQRLGMGRELYDRLPVFAEAFDEVADELDQHLRLPLREVVWGGDAALLDTTEFAQPALFAVEVALFAVLRHWGVQPDFVMGHSVGELSAAYVAGVLTLADAAMLVVARGRLMQALPAGGAMVAVAASEKEVADEVMPLLGEGVGIAAINAPASVTISGAEAAVSAIADRFAEQGRRVHRLAVSHAFHSPLMEPMLDEFARIVARLEPRTPQIGLVSNVTGELASATGDFGSAPYWVDHVRRPVRFADSARHVQQLGATHFIEVGPGSGLTSSIEQSLAPAEAFVVSMLGKDRPELAAALGAAGQLFTTGVPVDWPAVFAGSGGRRVDLPTYAFQRRRFWETPGGDGPADAVGLGLGPTEHALLGAVVERPDSDGVVLTGRLSLADQPWLADHVVGGVVLFPGRVLWSWSSAPATRSAVRSSTS</sequence>
<dbReference type="SMART" id="SM00825">
    <property type="entry name" value="PKS_KS"/>
    <property type="match status" value="1"/>
</dbReference>
<dbReference type="InterPro" id="IPR049552">
    <property type="entry name" value="PKS_DH_N"/>
</dbReference>
<keyword evidence="1" id="KW-0596">Phosphopantetheine</keyword>
<keyword evidence="4" id="KW-0012">Acyltransferase</keyword>
<accession>A0A1V3XQY9</accession>
<name>A0A1V3XQY9_MYCKA</name>
<evidence type="ECO:0000313" key="9">
    <source>
        <dbReference type="Proteomes" id="UP000189229"/>
    </source>
</evidence>
<gene>
    <name evidence="8" type="ORF">BZL30_0711</name>
</gene>
<dbReference type="PROSITE" id="PS52004">
    <property type="entry name" value="KS3_2"/>
    <property type="match status" value="1"/>
</dbReference>
<organism evidence="8 9">
    <name type="scientific">Mycobacterium kansasii</name>
    <dbReference type="NCBI Taxonomy" id="1768"/>
    <lineage>
        <taxon>Bacteria</taxon>
        <taxon>Bacillati</taxon>
        <taxon>Actinomycetota</taxon>
        <taxon>Actinomycetes</taxon>
        <taxon>Mycobacteriales</taxon>
        <taxon>Mycobacteriaceae</taxon>
        <taxon>Mycobacterium</taxon>
    </lineage>
</organism>
<dbReference type="PROSITE" id="PS52019">
    <property type="entry name" value="PKS_MFAS_DH"/>
    <property type="match status" value="1"/>
</dbReference>
<keyword evidence="2" id="KW-0597">Phosphoprotein</keyword>
<dbReference type="SUPFAM" id="SSF52151">
    <property type="entry name" value="FabD/lysophospholipase-like"/>
    <property type="match status" value="1"/>
</dbReference>
<dbReference type="PANTHER" id="PTHR43775">
    <property type="entry name" value="FATTY ACID SYNTHASE"/>
    <property type="match status" value="1"/>
</dbReference>
<dbReference type="GO" id="GO:0004312">
    <property type="term" value="F:fatty acid synthase activity"/>
    <property type="evidence" value="ECO:0007669"/>
    <property type="project" value="TreeGrafter"/>
</dbReference>
<dbReference type="InterPro" id="IPR001227">
    <property type="entry name" value="Ac_transferase_dom_sf"/>
</dbReference>
<dbReference type="InterPro" id="IPR016035">
    <property type="entry name" value="Acyl_Trfase/lysoPLipase"/>
</dbReference>
<proteinExistence type="predicted"/>
<dbReference type="SMART" id="SM00827">
    <property type="entry name" value="PKS_AT"/>
    <property type="match status" value="1"/>
</dbReference>